<gene>
    <name evidence="1" type="ORF">Ae201684_010870</name>
</gene>
<organism evidence="1 2">
    <name type="scientific">Aphanomyces euteiches</name>
    <dbReference type="NCBI Taxonomy" id="100861"/>
    <lineage>
        <taxon>Eukaryota</taxon>
        <taxon>Sar</taxon>
        <taxon>Stramenopiles</taxon>
        <taxon>Oomycota</taxon>
        <taxon>Saprolegniomycetes</taxon>
        <taxon>Saprolegniales</taxon>
        <taxon>Verrucalvaceae</taxon>
        <taxon>Aphanomyces</taxon>
    </lineage>
</organism>
<dbReference type="AlphaFoldDB" id="A0A6G0WWR2"/>
<dbReference type="Proteomes" id="UP000481153">
    <property type="component" value="Unassembled WGS sequence"/>
</dbReference>
<protein>
    <recommendedName>
        <fullName evidence="3">ADP-ribosylglycohydrolase</fullName>
    </recommendedName>
</protein>
<dbReference type="EMBL" id="VJMJ01000138">
    <property type="protein sequence ID" value="KAF0731917.1"/>
    <property type="molecule type" value="Genomic_DNA"/>
</dbReference>
<dbReference type="PANTHER" id="PTHR16222:SF34">
    <property type="entry name" value="ADP-RIBOSYLGLYCOHYDROLASE"/>
    <property type="match status" value="1"/>
</dbReference>
<dbReference type="InterPro" id="IPR005502">
    <property type="entry name" value="Ribosyl_crysJ1"/>
</dbReference>
<dbReference type="InterPro" id="IPR036705">
    <property type="entry name" value="Ribosyl_crysJ1_sf"/>
</dbReference>
<dbReference type="SUPFAM" id="SSF101478">
    <property type="entry name" value="ADP-ribosylglycohydrolase"/>
    <property type="match status" value="1"/>
</dbReference>
<accession>A0A6G0WWR2</accession>
<sequence length="348" mass="37940">MQLAQRIEGALFGLFVGDAVAMPVHWMYNLQQLQADYGRITGYVKTKDTFMGSIMNLSNTGGGGRGSDKGDIVGTVILHGKKKYWVRQGNYHYHLGLQAGENTLEGQLTRLLVRTMTASSTFDPAAFQQAYINFMTTPGNHNDTYASTCHRMFFANYVAGKPPAECPDNDGHNVDAIDVLTLTVPVILRYATAPAAERNQHVRDIIATTRKAPQMYRYAEAYSDLLVDVVHGTDLRAAIKKIAGRDIEASISRRDPMVACYMDSSFPALLHFAYKYAEDPEAAVLANANAGGENVARGSALGALLGAAHGKAQFPAWARDGLYAKDAIDREIAAFVESDDSDTCQKSD</sequence>
<dbReference type="VEuPathDB" id="FungiDB:AeMF1_018474"/>
<comment type="caution">
    <text evidence="1">The sequence shown here is derived from an EMBL/GenBank/DDBJ whole genome shotgun (WGS) entry which is preliminary data.</text>
</comment>
<dbReference type="InterPro" id="IPR050792">
    <property type="entry name" value="ADP-ribosylglycohydrolase"/>
</dbReference>
<dbReference type="PANTHER" id="PTHR16222">
    <property type="entry name" value="ADP-RIBOSYLGLYCOHYDROLASE"/>
    <property type="match status" value="1"/>
</dbReference>
<dbReference type="Pfam" id="PF03747">
    <property type="entry name" value="ADP_ribosyl_GH"/>
    <property type="match status" value="1"/>
</dbReference>
<name>A0A6G0WWR2_9STRA</name>
<keyword evidence="2" id="KW-1185">Reference proteome</keyword>
<evidence type="ECO:0008006" key="3">
    <source>
        <dbReference type="Google" id="ProtNLM"/>
    </source>
</evidence>
<reference evidence="1 2" key="1">
    <citation type="submission" date="2019-07" db="EMBL/GenBank/DDBJ databases">
        <title>Genomics analysis of Aphanomyces spp. identifies a new class of oomycete effector associated with host adaptation.</title>
        <authorList>
            <person name="Gaulin E."/>
        </authorList>
    </citation>
    <scope>NUCLEOTIDE SEQUENCE [LARGE SCALE GENOMIC DNA]</scope>
    <source>
        <strain evidence="1 2">ATCC 201684</strain>
    </source>
</reference>
<evidence type="ECO:0000313" key="2">
    <source>
        <dbReference type="Proteomes" id="UP000481153"/>
    </source>
</evidence>
<proteinExistence type="predicted"/>
<evidence type="ECO:0000313" key="1">
    <source>
        <dbReference type="EMBL" id="KAF0731917.1"/>
    </source>
</evidence>
<dbReference type="Gene3D" id="1.10.4080.10">
    <property type="entry name" value="ADP-ribosylation/Crystallin J1"/>
    <property type="match status" value="1"/>
</dbReference>